<reference evidence="9 10" key="1">
    <citation type="journal article" date="2019" name="BMC Genomics">
        <title>New insights from Opisthorchis felineus genome: update on genomics of the epidemiologically important liver flukes.</title>
        <authorList>
            <person name="Ershov N.I."/>
            <person name="Mordvinov V.A."/>
            <person name="Prokhortchouk E.B."/>
            <person name="Pakharukova M.Y."/>
            <person name="Gunbin K.V."/>
            <person name="Ustyantsev K."/>
            <person name="Genaev M.A."/>
            <person name="Blinov A.G."/>
            <person name="Mazur A."/>
            <person name="Boulygina E."/>
            <person name="Tsygankova S."/>
            <person name="Khrameeva E."/>
            <person name="Chekanov N."/>
            <person name="Fan G."/>
            <person name="Xiao A."/>
            <person name="Zhang H."/>
            <person name="Xu X."/>
            <person name="Yang H."/>
            <person name="Solovyev V."/>
            <person name="Lee S.M."/>
            <person name="Liu X."/>
            <person name="Afonnikov D.A."/>
            <person name="Skryabin K.G."/>
        </authorList>
    </citation>
    <scope>NUCLEOTIDE SEQUENCE [LARGE SCALE GENOMIC DNA]</scope>
    <source>
        <strain evidence="9">AK-0245</strain>
        <tissue evidence="9">Whole organism</tissue>
    </source>
</reference>
<dbReference type="InterPro" id="IPR011990">
    <property type="entry name" value="TPR-like_helical_dom_sf"/>
</dbReference>
<keyword evidence="10" id="KW-1185">Reference proteome</keyword>
<dbReference type="InterPro" id="IPR049039">
    <property type="entry name" value="RMD1-3_a_helical_rpt"/>
</dbReference>
<comment type="subcellular location">
    <subcellularLocation>
        <location evidence="1">Cytoplasm</location>
        <location evidence="1">Cytoskeleton</location>
    </subcellularLocation>
</comment>
<comment type="subunit">
    <text evidence="2">Interacts with microtubules.</text>
</comment>
<sequence length="269" mass="30901">MTPRPAGNTGRLRCAGHYCFGWILSKPTNNKSDADHLMEDVIKEFTTLHDEKKHDAAYKLICDAIQNRGMNDPELHWRHAMACRDMAMTAGKTDKALYKKFVNEGLEAAETGLKQDPENPKCHCWSAIHLNYTAQLEGINKRIENSFKMKEHWLKAIHANPDDSVTLHALGRWCFEVTDLPWIKRKFAQAFFSTPPTSTYEEGLEYLLASEKAFPNQLPNNALYLAKTYQRLKKNDLAKEYCERVLKFTDTDLETEEAKKEATDMLKSL</sequence>
<protein>
    <recommendedName>
        <fullName evidence="7">Regulator of microtubule dynamics protein 1</fullName>
    </recommendedName>
    <alternativeName>
        <fullName evidence="8">Protein FAM82B</fullName>
    </alternativeName>
</protein>
<proteinExistence type="predicted"/>
<comment type="caution">
    <text evidence="9">The sequence shown here is derived from an EMBL/GenBank/DDBJ whole genome shotgun (WGS) entry which is preliminary data.</text>
</comment>
<dbReference type="GO" id="GO:0005737">
    <property type="term" value="C:cytoplasm"/>
    <property type="evidence" value="ECO:0007669"/>
    <property type="project" value="TreeGrafter"/>
</dbReference>
<evidence type="ECO:0000256" key="8">
    <source>
        <dbReference type="ARBA" id="ARBA00041958"/>
    </source>
</evidence>
<dbReference type="STRING" id="147828.A0A4S2ME37"/>
<dbReference type="Gene3D" id="1.25.40.10">
    <property type="entry name" value="Tetratricopeptide repeat domain"/>
    <property type="match status" value="1"/>
</dbReference>
<keyword evidence="4" id="KW-0677">Repeat</keyword>
<dbReference type="SUPFAM" id="SSF48452">
    <property type="entry name" value="TPR-like"/>
    <property type="match status" value="1"/>
</dbReference>
<organism evidence="9 10">
    <name type="scientific">Opisthorchis felineus</name>
    <dbReference type="NCBI Taxonomy" id="147828"/>
    <lineage>
        <taxon>Eukaryota</taxon>
        <taxon>Metazoa</taxon>
        <taxon>Spiralia</taxon>
        <taxon>Lophotrochozoa</taxon>
        <taxon>Platyhelminthes</taxon>
        <taxon>Trematoda</taxon>
        <taxon>Digenea</taxon>
        <taxon>Opisthorchiida</taxon>
        <taxon>Opisthorchiata</taxon>
        <taxon>Opisthorchiidae</taxon>
        <taxon>Opisthorchis</taxon>
    </lineage>
</organism>
<evidence type="ECO:0000256" key="6">
    <source>
        <dbReference type="ARBA" id="ARBA00023212"/>
    </source>
</evidence>
<evidence type="ECO:0000256" key="3">
    <source>
        <dbReference type="ARBA" id="ARBA00022490"/>
    </source>
</evidence>
<keyword evidence="6" id="KW-0206">Cytoskeleton</keyword>
<dbReference type="GO" id="GO:0097431">
    <property type="term" value="C:mitotic spindle pole"/>
    <property type="evidence" value="ECO:0007669"/>
    <property type="project" value="TreeGrafter"/>
</dbReference>
<dbReference type="EMBL" id="SJOL01002930">
    <property type="protein sequence ID" value="TGZ73239.1"/>
    <property type="molecule type" value="Genomic_DNA"/>
</dbReference>
<evidence type="ECO:0000313" key="10">
    <source>
        <dbReference type="Proteomes" id="UP000308267"/>
    </source>
</evidence>
<name>A0A4S2ME37_OPIFE</name>
<evidence type="ECO:0000256" key="7">
    <source>
        <dbReference type="ARBA" id="ARBA00039966"/>
    </source>
</evidence>
<gene>
    <name evidence="9" type="ORF">CRM22_001634</name>
</gene>
<evidence type="ECO:0000313" key="9">
    <source>
        <dbReference type="EMBL" id="TGZ73239.1"/>
    </source>
</evidence>
<dbReference type="AlphaFoldDB" id="A0A4S2ME37"/>
<evidence type="ECO:0000256" key="2">
    <source>
        <dbReference type="ARBA" id="ARBA00011375"/>
    </source>
</evidence>
<evidence type="ECO:0000256" key="1">
    <source>
        <dbReference type="ARBA" id="ARBA00004245"/>
    </source>
</evidence>
<dbReference type="PANTHER" id="PTHR16056:SF16">
    <property type="entry name" value="REGULATOR OF MICROTUBULE DYNAMICS PROTEIN 1"/>
    <property type="match status" value="1"/>
</dbReference>
<dbReference type="PANTHER" id="PTHR16056">
    <property type="entry name" value="REGULATOR OF MICROTUBULE DYNAMICS PROTEIN"/>
    <property type="match status" value="1"/>
</dbReference>
<keyword evidence="5" id="KW-0802">TPR repeat</keyword>
<dbReference type="Pfam" id="PF21033">
    <property type="entry name" value="RMD1-3"/>
    <property type="match status" value="1"/>
</dbReference>
<dbReference type="GO" id="GO:0008017">
    <property type="term" value="F:microtubule binding"/>
    <property type="evidence" value="ECO:0007669"/>
    <property type="project" value="TreeGrafter"/>
</dbReference>
<keyword evidence="3" id="KW-0963">Cytoplasm</keyword>
<accession>A0A4S2ME37</accession>
<dbReference type="Proteomes" id="UP000308267">
    <property type="component" value="Unassembled WGS sequence"/>
</dbReference>
<dbReference type="OrthoDB" id="69711at2759"/>
<evidence type="ECO:0000256" key="4">
    <source>
        <dbReference type="ARBA" id="ARBA00022737"/>
    </source>
</evidence>
<evidence type="ECO:0000256" key="5">
    <source>
        <dbReference type="ARBA" id="ARBA00022803"/>
    </source>
</evidence>
<dbReference type="GO" id="GO:0005876">
    <property type="term" value="C:spindle microtubule"/>
    <property type="evidence" value="ECO:0007669"/>
    <property type="project" value="TreeGrafter"/>
</dbReference>